<reference evidence="2 3" key="1">
    <citation type="journal article" date="2015" name="Nature">
        <title>rRNA introns, odd ribosomes, and small enigmatic genomes across a large radiation of phyla.</title>
        <authorList>
            <person name="Brown C.T."/>
            <person name="Hug L.A."/>
            <person name="Thomas B.C."/>
            <person name="Sharon I."/>
            <person name="Castelle C.J."/>
            <person name="Singh A."/>
            <person name="Wilkins M.J."/>
            <person name="Williams K.H."/>
            <person name="Banfield J.F."/>
        </authorList>
    </citation>
    <scope>NUCLEOTIDE SEQUENCE [LARGE SCALE GENOMIC DNA]</scope>
</reference>
<proteinExistence type="predicted"/>
<name>A0A0G1WPL5_9BACT</name>
<evidence type="ECO:0000256" key="1">
    <source>
        <dbReference type="SAM" id="Coils"/>
    </source>
</evidence>
<dbReference type="NCBIfam" id="TIGR00741">
    <property type="entry name" value="yfiA"/>
    <property type="match status" value="1"/>
</dbReference>
<dbReference type="Proteomes" id="UP000034201">
    <property type="component" value="Unassembled WGS sequence"/>
</dbReference>
<dbReference type="Pfam" id="PF02482">
    <property type="entry name" value="Ribosomal_S30AE"/>
    <property type="match status" value="1"/>
</dbReference>
<evidence type="ECO:0000313" key="2">
    <source>
        <dbReference type="EMBL" id="KKW20520.1"/>
    </source>
</evidence>
<protein>
    <recommendedName>
        <fullName evidence="4">Ribosomal subunit interface protein</fullName>
    </recommendedName>
</protein>
<evidence type="ECO:0008006" key="4">
    <source>
        <dbReference type="Google" id="ProtNLM"/>
    </source>
</evidence>
<feature type="coiled-coil region" evidence="1">
    <location>
        <begin position="83"/>
        <end position="110"/>
    </location>
</feature>
<dbReference type="InterPro" id="IPR036567">
    <property type="entry name" value="RHF-like"/>
</dbReference>
<dbReference type="AlphaFoldDB" id="A0A0G1WPL5"/>
<evidence type="ECO:0000313" key="3">
    <source>
        <dbReference type="Proteomes" id="UP000034201"/>
    </source>
</evidence>
<dbReference type="Gene3D" id="3.30.160.100">
    <property type="entry name" value="Ribosome hibernation promotion factor-like"/>
    <property type="match status" value="1"/>
</dbReference>
<dbReference type="InterPro" id="IPR003489">
    <property type="entry name" value="RHF/RaiA"/>
</dbReference>
<keyword evidence="1" id="KW-0175">Coiled coil</keyword>
<organism evidence="2 3">
    <name type="scientific">Candidatus Adlerbacteria bacterium GW2011_GWC1_50_9</name>
    <dbReference type="NCBI Taxonomy" id="1618608"/>
    <lineage>
        <taxon>Bacteria</taxon>
        <taxon>Candidatus Adleribacteriota</taxon>
    </lineage>
</organism>
<dbReference type="SUPFAM" id="SSF69754">
    <property type="entry name" value="Ribosome binding protein Y (YfiA homologue)"/>
    <property type="match status" value="1"/>
</dbReference>
<gene>
    <name evidence="2" type="ORF">UY61_C0030G0002</name>
</gene>
<comment type="caution">
    <text evidence="2">The sequence shown here is derived from an EMBL/GenBank/DDBJ whole genome shotgun (WGS) entry which is preliminary data.</text>
</comment>
<sequence>MRVVLKQKNLAFTPAIREYADKKLVTPVRRIVGRGAADELVILEIEIARTTTHQRKGLVYYAEANVSWGKKLIRVEAQDQDIYAAIDALKDELEGRLKSLKEKSVSLNRKRARNAKQIIRQKM</sequence>
<dbReference type="EMBL" id="LCQQ01000030">
    <property type="protein sequence ID" value="KKW20520.1"/>
    <property type="molecule type" value="Genomic_DNA"/>
</dbReference>
<accession>A0A0G1WPL5</accession>